<feature type="transmembrane region" description="Helical" evidence="1">
    <location>
        <begin position="98"/>
        <end position="116"/>
    </location>
</feature>
<comment type="caution">
    <text evidence="2">The sequence shown here is derived from an EMBL/GenBank/DDBJ whole genome shotgun (WGS) entry which is preliminary data.</text>
</comment>
<protein>
    <recommendedName>
        <fullName evidence="4">DUF5134 domain-containing protein</fullName>
    </recommendedName>
</protein>
<name>A0ABP9KFK0_9NOCA</name>
<keyword evidence="1" id="KW-1133">Transmembrane helix</keyword>
<gene>
    <name evidence="2" type="ORF">GCM10023318_31940</name>
</gene>
<organism evidence="2 3">
    <name type="scientific">Nocardia callitridis</name>
    <dbReference type="NCBI Taxonomy" id="648753"/>
    <lineage>
        <taxon>Bacteria</taxon>
        <taxon>Bacillati</taxon>
        <taxon>Actinomycetota</taxon>
        <taxon>Actinomycetes</taxon>
        <taxon>Mycobacteriales</taxon>
        <taxon>Nocardiaceae</taxon>
        <taxon>Nocardia</taxon>
    </lineage>
</organism>
<keyword evidence="3" id="KW-1185">Reference proteome</keyword>
<keyword evidence="1" id="KW-0812">Transmembrane</keyword>
<evidence type="ECO:0008006" key="4">
    <source>
        <dbReference type="Google" id="ProtNLM"/>
    </source>
</evidence>
<accession>A0ABP9KFK0</accession>
<dbReference type="EMBL" id="BAABJM010000002">
    <property type="protein sequence ID" value="GAA5055601.1"/>
    <property type="molecule type" value="Genomic_DNA"/>
</dbReference>
<reference evidence="3" key="1">
    <citation type="journal article" date="2019" name="Int. J. Syst. Evol. Microbiol.">
        <title>The Global Catalogue of Microorganisms (GCM) 10K type strain sequencing project: providing services to taxonomists for standard genome sequencing and annotation.</title>
        <authorList>
            <consortium name="The Broad Institute Genomics Platform"/>
            <consortium name="The Broad Institute Genome Sequencing Center for Infectious Disease"/>
            <person name="Wu L."/>
            <person name="Ma J."/>
        </authorList>
    </citation>
    <scope>NUCLEOTIDE SEQUENCE [LARGE SCALE GENOMIC DNA]</scope>
    <source>
        <strain evidence="3">JCM 18298</strain>
    </source>
</reference>
<keyword evidence="1" id="KW-0472">Membrane</keyword>
<feature type="transmembrane region" description="Helical" evidence="1">
    <location>
        <begin position="157"/>
        <end position="176"/>
    </location>
</feature>
<feature type="transmembrane region" description="Helical" evidence="1">
    <location>
        <begin position="228"/>
        <end position="246"/>
    </location>
</feature>
<evidence type="ECO:0000313" key="2">
    <source>
        <dbReference type="EMBL" id="GAA5055601.1"/>
    </source>
</evidence>
<dbReference type="InterPro" id="IPR033458">
    <property type="entry name" value="DUF5134"/>
</dbReference>
<dbReference type="Proteomes" id="UP001500603">
    <property type="component" value="Unassembled WGS sequence"/>
</dbReference>
<dbReference type="Pfam" id="PF17197">
    <property type="entry name" value="DUF5134"/>
    <property type="match status" value="1"/>
</dbReference>
<evidence type="ECO:0000313" key="3">
    <source>
        <dbReference type="Proteomes" id="UP001500603"/>
    </source>
</evidence>
<feature type="transmembrane region" description="Helical" evidence="1">
    <location>
        <begin position="12"/>
        <end position="32"/>
    </location>
</feature>
<evidence type="ECO:0000256" key="1">
    <source>
        <dbReference type="SAM" id="Phobius"/>
    </source>
</evidence>
<dbReference type="RefSeq" id="WP_345496147.1">
    <property type="nucleotide sequence ID" value="NZ_BAABJM010000002.1"/>
</dbReference>
<feature type="transmembrane region" description="Helical" evidence="1">
    <location>
        <begin position="188"/>
        <end position="207"/>
    </location>
</feature>
<sequence>MGDFVLDVEGVRWVVTGAFLLTAAIVMVRVAAPVLSGVAVAGTDHVLATTPAVVERTVRQRDSPERATEHVESDAAHLIMCAAMVAMLVFPTSLSPHAMHGVIVALIVVFSALLALRIAQSYNDVGSGPADRTSTALARRTVRVAQATWRNARCVPLAYHVAAALAMLYAMSGHGAGGLDGAAGGPTWLPASVLAVLFVLDAAVMVSPALRSLVYSRRIVPARGVARMLPHVVMDLGTAYMLLVAIHA</sequence>
<proteinExistence type="predicted"/>